<dbReference type="AlphaFoldDB" id="A0AAV7VSJ0"/>
<proteinExistence type="predicted"/>
<dbReference type="EMBL" id="JANPWB010000003">
    <property type="protein sequence ID" value="KAJ1203049.1"/>
    <property type="molecule type" value="Genomic_DNA"/>
</dbReference>
<organism evidence="3 4">
    <name type="scientific">Pleurodeles waltl</name>
    <name type="common">Iberian ribbed newt</name>
    <dbReference type="NCBI Taxonomy" id="8319"/>
    <lineage>
        <taxon>Eukaryota</taxon>
        <taxon>Metazoa</taxon>
        <taxon>Chordata</taxon>
        <taxon>Craniata</taxon>
        <taxon>Vertebrata</taxon>
        <taxon>Euteleostomi</taxon>
        <taxon>Amphibia</taxon>
        <taxon>Batrachia</taxon>
        <taxon>Caudata</taxon>
        <taxon>Salamandroidea</taxon>
        <taxon>Salamandridae</taxon>
        <taxon>Pleurodelinae</taxon>
        <taxon>Pleurodeles</taxon>
    </lineage>
</organism>
<comment type="caution">
    <text evidence="3">The sequence shown here is derived from an EMBL/GenBank/DDBJ whole genome shotgun (WGS) entry which is preliminary data.</text>
</comment>
<accession>A0AAV7VSJ0</accession>
<evidence type="ECO:0000313" key="4">
    <source>
        <dbReference type="Proteomes" id="UP001066276"/>
    </source>
</evidence>
<gene>
    <name evidence="3" type="ORF">NDU88_006844</name>
</gene>
<feature type="transmembrane region" description="Helical" evidence="2">
    <location>
        <begin position="56"/>
        <end position="76"/>
    </location>
</feature>
<sequence>MHNTPYKKRDVRMISVPLAQFNVSINGLLWFSGSLVLSIWPLQILSVSVVKATYAYLRYLCVTYALFMHYLMRYFVWPTLDPLTARPGHKPQEPLKSLKSPRPRRSPHCNSEPAPPEALVRKQAAALVAPACSRKLLSPASSFCPRTVLTRLPGFPRLFSC</sequence>
<keyword evidence="2" id="KW-1133">Transmembrane helix</keyword>
<evidence type="ECO:0000256" key="1">
    <source>
        <dbReference type="SAM" id="MobiDB-lite"/>
    </source>
</evidence>
<feature type="region of interest" description="Disordered" evidence="1">
    <location>
        <begin position="88"/>
        <end position="115"/>
    </location>
</feature>
<dbReference type="Proteomes" id="UP001066276">
    <property type="component" value="Chromosome 2_1"/>
</dbReference>
<keyword evidence="2" id="KW-0472">Membrane</keyword>
<feature type="transmembrane region" description="Helical" evidence="2">
    <location>
        <begin position="21"/>
        <end position="44"/>
    </location>
</feature>
<evidence type="ECO:0000313" key="3">
    <source>
        <dbReference type="EMBL" id="KAJ1203049.1"/>
    </source>
</evidence>
<evidence type="ECO:0000256" key="2">
    <source>
        <dbReference type="SAM" id="Phobius"/>
    </source>
</evidence>
<keyword evidence="4" id="KW-1185">Reference proteome</keyword>
<protein>
    <submittedName>
        <fullName evidence="3">Uncharacterized protein</fullName>
    </submittedName>
</protein>
<name>A0AAV7VSJ0_PLEWA</name>
<reference evidence="3" key="1">
    <citation type="journal article" date="2022" name="bioRxiv">
        <title>Sequencing and chromosome-scale assembly of the giantPleurodeles waltlgenome.</title>
        <authorList>
            <person name="Brown T."/>
            <person name="Elewa A."/>
            <person name="Iarovenko S."/>
            <person name="Subramanian E."/>
            <person name="Araus A.J."/>
            <person name="Petzold A."/>
            <person name="Susuki M."/>
            <person name="Suzuki K.-i.T."/>
            <person name="Hayashi T."/>
            <person name="Toyoda A."/>
            <person name="Oliveira C."/>
            <person name="Osipova E."/>
            <person name="Leigh N.D."/>
            <person name="Simon A."/>
            <person name="Yun M.H."/>
        </authorList>
    </citation>
    <scope>NUCLEOTIDE SEQUENCE</scope>
    <source>
        <strain evidence="3">20211129_DDA</strain>
        <tissue evidence="3">Liver</tissue>
    </source>
</reference>
<keyword evidence="2" id="KW-0812">Transmembrane</keyword>